<dbReference type="AlphaFoldDB" id="A0A2V1DPB4"/>
<protein>
    <submittedName>
        <fullName evidence="1">Uncharacterized protein</fullName>
    </submittedName>
</protein>
<sequence>MNDLPISLFNEAAYISTSSIDIEKLFSALLENKDKLPKLVKGLQIGFPDRSNPMVQGDLSNYKKTLEEAGITKERMELWMWKIESGSFEHIAALLLLLLPQLTTVTLHASRNASRHITPIWFYSVLPVPDPRDPWRTFQMPFLGQVQSLTITGLTGVTLENVAALFALPALDSLAISRVSDCLQDLPPAAFEPNSSKVSDLTSKLASISTKSLCRIINATTKLKRFLCTSEYPLDIMAINSALGPTAAISRYRSKYTISFGLKP</sequence>
<evidence type="ECO:0000313" key="1">
    <source>
        <dbReference type="EMBL" id="PVI00063.1"/>
    </source>
</evidence>
<gene>
    <name evidence="1" type="ORF">DM02DRAFT_628886</name>
</gene>
<dbReference type="EMBL" id="KZ805380">
    <property type="protein sequence ID" value="PVI00063.1"/>
    <property type="molecule type" value="Genomic_DNA"/>
</dbReference>
<reference evidence="1 2" key="1">
    <citation type="journal article" date="2018" name="Sci. Rep.">
        <title>Comparative genomics provides insights into the lifestyle and reveals functional heterogeneity of dark septate endophytic fungi.</title>
        <authorList>
            <person name="Knapp D.G."/>
            <person name="Nemeth J.B."/>
            <person name="Barry K."/>
            <person name="Hainaut M."/>
            <person name="Henrissat B."/>
            <person name="Johnson J."/>
            <person name="Kuo A."/>
            <person name="Lim J.H.P."/>
            <person name="Lipzen A."/>
            <person name="Nolan M."/>
            <person name="Ohm R.A."/>
            <person name="Tamas L."/>
            <person name="Grigoriev I.V."/>
            <person name="Spatafora J.W."/>
            <person name="Nagy L.G."/>
            <person name="Kovacs G.M."/>
        </authorList>
    </citation>
    <scope>NUCLEOTIDE SEQUENCE [LARGE SCALE GENOMIC DNA]</scope>
    <source>
        <strain evidence="1 2">DSE2036</strain>
    </source>
</reference>
<organism evidence="1 2">
    <name type="scientific">Periconia macrospinosa</name>
    <dbReference type="NCBI Taxonomy" id="97972"/>
    <lineage>
        <taxon>Eukaryota</taxon>
        <taxon>Fungi</taxon>
        <taxon>Dikarya</taxon>
        <taxon>Ascomycota</taxon>
        <taxon>Pezizomycotina</taxon>
        <taxon>Dothideomycetes</taxon>
        <taxon>Pleosporomycetidae</taxon>
        <taxon>Pleosporales</taxon>
        <taxon>Massarineae</taxon>
        <taxon>Periconiaceae</taxon>
        <taxon>Periconia</taxon>
    </lineage>
</organism>
<dbReference type="Proteomes" id="UP000244855">
    <property type="component" value="Unassembled WGS sequence"/>
</dbReference>
<keyword evidence="2" id="KW-1185">Reference proteome</keyword>
<evidence type="ECO:0000313" key="2">
    <source>
        <dbReference type="Proteomes" id="UP000244855"/>
    </source>
</evidence>
<accession>A0A2V1DPB4</accession>
<name>A0A2V1DPB4_9PLEO</name>
<proteinExistence type="predicted"/>